<dbReference type="InterPro" id="IPR021675">
    <property type="entry name" value="DUF3261"/>
</dbReference>
<keyword evidence="3" id="KW-1185">Reference proteome</keyword>
<proteinExistence type="predicted"/>
<dbReference type="EMBL" id="JADPMV010000001">
    <property type="protein sequence ID" value="MBS7662302.1"/>
    <property type="molecule type" value="Genomic_DNA"/>
</dbReference>
<reference evidence="2 3" key="1">
    <citation type="journal article" date="2021" name="Syst. Appl. Microbiol.">
        <title>Pseudomonas lalucatii sp. nov. isolated from Vallgornera, a karstic cave in Mallorca, Western Mediterranean.</title>
        <authorList>
            <person name="Busquets A."/>
            <person name="Mulet M."/>
            <person name="Gomila M."/>
            <person name="Garcia-Valdes E."/>
        </authorList>
    </citation>
    <scope>NUCLEOTIDE SEQUENCE [LARGE SCALE GENOMIC DNA]</scope>
    <source>
        <strain evidence="2 3">R1b54</strain>
    </source>
</reference>
<keyword evidence="1" id="KW-0732">Signal</keyword>
<protein>
    <submittedName>
        <fullName evidence="2">DUF3261 domain-containing protein</fullName>
    </submittedName>
</protein>
<feature type="signal peptide" evidence="1">
    <location>
        <begin position="1"/>
        <end position="17"/>
    </location>
</feature>
<feature type="chain" id="PRO_5047527100" evidence="1">
    <location>
        <begin position="18"/>
        <end position="168"/>
    </location>
</feature>
<gene>
    <name evidence="2" type="ORF">I0D00_10180</name>
</gene>
<evidence type="ECO:0000313" key="2">
    <source>
        <dbReference type="EMBL" id="MBS7662302.1"/>
    </source>
</evidence>
<dbReference type="RefSeq" id="WP_213639604.1">
    <property type="nucleotide sequence ID" value="NZ_JADPMV010000001.1"/>
</dbReference>
<dbReference type="Proteomes" id="UP001196601">
    <property type="component" value="Unassembled WGS sequence"/>
</dbReference>
<comment type="caution">
    <text evidence="2">The sequence shown here is derived from an EMBL/GenBank/DDBJ whole genome shotgun (WGS) entry which is preliminary data.</text>
</comment>
<dbReference type="Pfam" id="PF11659">
    <property type="entry name" value="DUF3261"/>
    <property type="match status" value="1"/>
</dbReference>
<dbReference type="PROSITE" id="PS51257">
    <property type="entry name" value="PROKAR_LIPOPROTEIN"/>
    <property type="match status" value="1"/>
</dbReference>
<organism evidence="2 3">
    <name type="scientific">Pseudomonas lalucatii</name>
    <dbReference type="NCBI Taxonomy" id="1424203"/>
    <lineage>
        <taxon>Bacteria</taxon>
        <taxon>Pseudomonadati</taxon>
        <taxon>Pseudomonadota</taxon>
        <taxon>Gammaproteobacteria</taxon>
        <taxon>Pseudomonadales</taxon>
        <taxon>Pseudomonadaceae</taxon>
        <taxon>Pseudomonas</taxon>
    </lineage>
</organism>
<name>A0ABS5Q0M9_9PSED</name>
<evidence type="ECO:0000256" key="1">
    <source>
        <dbReference type="SAM" id="SignalP"/>
    </source>
</evidence>
<sequence length="168" mass="18677">MIRATLLGLCLLLGACAARTPLPLPLANPSLVAPLPLSLHVQREQAGRHQDWLLVLQAEGEALHWSLLDPLGVPLARQRLSQGQWRDDGLLPPNAEARELFAALLFALTPAAALPSRYTRGSWTLTAEDRRRLNPAWRIRYRAPLDFTLHNPPGPRYRVRPLAPEEGS</sequence>
<evidence type="ECO:0000313" key="3">
    <source>
        <dbReference type="Proteomes" id="UP001196601"/>
    </source>
</evidence>
<accession>A0ABS5Q0M9</accession>